<proteinExistence type="predicted"/>
<dbReference type="OrthoDB" id="21095at2759"/>
<protein>
    <submittedName>
        <fullName evidence="1">BRCA2, helical</fullName>
    </submittedName>
</protein>
<dbReference type="Proteomes" id="UP001055439">
    <property type="component" value="Chromosome 8"/>
</dbReference>
<gene>
    <name evidence="1" type="ORF">MUK42_34479</name>
</gene>
<accession>A0A9E7HIX3</accession>
<organism evidence="1 2">
    <name type="scientific">Musa troglodytarum</name>
    <name type="common">fe'i banana</name>
    <dbReference type="NCBI Taxonomy" id="320322"/>
    <lineage>
        <taxon>Eukaryota</taxon>
        <taxon>Viridiplantae</taxon>
        <taxon>Streptophyta</taxon>
        <taxon>Embryophyta</taxon>
        <taxon>Tracheophyta</taxon>
        <taxon>Spermatophyta</taxon>
        <taxon>Magnoliopsida</taxon>
        <taxon>Liliopsida</taxon>
        <taxon>Zingiberales</taxon>
        <taxon>Musaceae</taxon>
        <taxon>Musa</taxon>
    </lineage>
</organism>
<evidence type="ECO:0000313" key="2">
    <source>
        <dbReference type="Proteomes" id="UP001055439"/>
    </source>
</evidence>
<evidence type="ECO:0000313" key="1">
    <source>
        <dbReference type="EMBL" id="URE34015.1"/>
    </source>
</evidence>
<dbReference type="AlphaFoldDB" id="A0A9E7HIX3"/>
<name>A0A9E7HIX3_9LILI</name>
<reference evidence="1" key="1">
    <citation type="submission" date="2022-05" db="EMBL/GenBank/DDBJ databases">
        <title>The Musa troglodytarum L. genome provides insights into the mechanism of non-climacteric behaviour and enrichment of carotenoids.</title>
        <authorList>
            <person name="Wang J."/>
        </authorList>
    </citation>
    <scope>NUCLEOTIDE SEQUENCE</scope>
    <source>
        <tissue evidence="1">Leaf</tissue>
    </source>
</reference>
<dbReference type="EMBL" id="CP097510">
    <property type="protein sequence ID" value="URE34015.1"/>
    <property type="molecule type" value="Genomic_DNA"/>
</dbReference>
<sequence length="241" mass="26692">MVKCCITQSGSLPHEVSNMDADNAVTYRFYDASHHDEIGLEAFQVMLLKSGASSSNATKDAPSSSVIREYAVNMFGHQIDNFICLVEDQDKIGRSKVTNIQRLDFYLEITKLMLGLPKRQSTVHQFRRLATSVQDVSVSLAKLEEAYKPEKQTKAAIWQAANLYSHEMLENDIGSLSPMENKSTQSVLEALRITPAVLLLKKLRDTGKAVTPAVLLLKKLRDTGKAGNLKGTLGCAFLFQL</sequence>
<keyword evidence="2" id="KW-1185">Reference proteome</keyword>